<dbReference type="PATRIC" id="fig|1172194.4.peg.4271"/>
<comment type="subcellular location">
    <subcellularLocation>
        <location evidence="6">Cell membrane</location>
        <topology evidence="6">Multi-pass membrane protein</topology>
    </subcellularLocation>
    <subcellularLocation>
        <location evidence="1">Membrane</location>
    </subcellularLocation>
</comment>
<feature type="transmembrane region" description="Helical" evidence="6">
    <location>
        <begin position="222"/>
        <end position="243"/>
    </location>
</feature>
<reference evidence="7 8" key="1">
    <citation type="journal article" date="2012" name="J. Bacteriol.">
        <title>Genome Sequence of n-Alkane-Degrading Hydrocarboniphaga effusa Strain AP103T (ATCC BAA-332T).</title>
        <authorList>
            <person name="Chang H.K."/>
            <person name="Zylstra G.J."/>
            <person name="Chae J.C."/>
        </authorList>
    </citation>
    <scope>NUCLEOTIDE SEQUENCE [LARGE SCALE GENOMIC DNA]</scope>
    <source>
        <strain evidence="7 8">AP103</strain>
    </source>
</reference>
<dbReference type="PANTHER" id="PTHR23427:SF2">
    <property type="entry name" value="SURFEIT LOCUS PROTEIN 1"/>
    <property type="match status" value="1"/>
</dbReference>
<dbReference type="STRING" id="1172194.WQQ_44060"/>
<accession>I8HX96</accession>
<evidence type="ECO:0000256" key="4">
    <source>
        <dbReference type="ARBA" id="ARBA00022989"/>
    </source>
</evidence>
<protein>
    <recommendedName>
        <fullName evidence="6">SURF1-like protein</fullName>
    </recommendedName>
</protein>
<keyword evidence="6" id="KW-1003">Cell membrane</keyword>
<dbReference type="AlphaFoldDB" id="I8HX96"/>
<proteinExistence type="inferred from homology"/>
<evidence type="ECO:0000313" key="7">
    <source>
        <dbReference type="EMBL" id="EIT67971.1"/>
    </source>
</evidence>
<evidence type="ECO:0000256" key="2">
    <source>
        <dbReference type="ARBA" id="ARBA00007165"/>
    </source>
</evidence>
<organism evidence="7 8">
    <name type="scientific">Hydrocarboniphaga effusa AP103</name>
    <dbReference type="NCBI Taxonomy" id="1172194"/>
    <lineage>
        <taxon>Bacteria</taxon>
        <taxon>Pseudomonadati</taxon>
        <taxon>Pseudomonadota</taxon>
        <taxon>Gammaproteobacteria</taxon>
        <taxon>Nevskiales</taxon>
        <taxon>Nevskiaceae</taxon>
        <taxon>Hydrocarboniphaga</taxon>
    </lineage>
</organism>
<dbReference type="PANTHER" id="PTHR23427">
    <property type="entry name" value="SURFEIT LOCUS PROTEIN"/>
    <property type="match status" value="1"/>
</dbReference>
<comment type="similarity">
    <text evidence="2 6">Belongs to the SURF1 family.</text>
</comment>
<dbReference type="OrthoDB" id="6079986at2"/>
<dbReference type="InterPro" id="IPR002994">
    <property type="entry name" value="Surf1/Shy1"/>
</dbReference>
<evidence type="ECO:0000256" key="6">
    <source>
        <dbReference type="RuleBase" id="RU363076"/>
    </source>
</evidence>
<evidence type="ECO:0000256" key="5">
    <source>
        <dbReference type="ARBA" id="ARBA00023136"/>
    </source>
</evidence>
<evidence type="ECO:0000256" key="3">
    <source>
        <dbReference type="ARBA" id="ARBA00022692"/>
    </source>
</evidence>
<evidence type="ECO:0000256" key="1">
    <source>
        <dbReference type="ARBA" id="ARBA00004370"/>
    </source>
</evidence>
<dbReference type="Proteomes" id="UP000003704">
    <property type="component" value="Unassembled WGS sequence"/>
</dbReference>
<dbReference type="CDD" id="cd06662">
    <property type="entry name" value="SURF1"/>
    <property type="match status" value="1"/>
</dbReference>
<keyword evidence="3 6" id="KW-0812">Transmembrane</keyword>
<dbReference type="GO" id="GO:0005886">
    <property type="term" value="C:plasma membrane"/>
    <property type="evidence" value="ECO:0007669"/>
    <property type="project" value="UniProtKB-SubCell"/>
</dbReference>
<dbReference type="InterPro" id="IPR045214">
    <property type="entry name" value="Surf1/Surf4"/>
</dbReference>
<gene>
    <name evidence="7" type="ORF">WQQ_44060</name>
</gene>
<feature type="transmembrane region" description="Helical" evidence="6">
    <location>
        <begin position="15"/>
        <end position="37"/>
    </location>
</feature>
<dbReference type="Pfam" id="PF02104">
    <property type="entry name" value="SURF1"/>
    <property type="match status" value="1"/>
</dbReference>
<keyword evidence="5 6" id="KW-0472">Membrane</keyword>
<dbReference type="RefSeq" id="WP_007187341.1">
    <property type="nucleotide sequence ID" value="NZ_AKGD01000004.1"/>
</dbReference>
<keyword evidence="8" id="KW-1185">Reference proteome</keyword>
<dbReference type="PROSITE" id="PS50895">
    <property type="entry name" value="SURF1"/>
    <property type="match status" value="1"/>
</dbReference>
<sequence>MSETLEARPAPRSNAVLAFLLVIGGALFAGFVALGSWQVQRLFWKLDLIERVEARVHAEPVAPPDASAWARVDAAHDEYRAVRITGEFLHEREALVQAVTERGPGFWVLTPLRTTDGHYLLINRGFVEADRHDPATRPQGQVSGTTVVTGLLRLSEPGGGFLRDNDAAADRWYSRDVAAIAAARELPAQQVAPYFIDADASPNAGGWPVGGLTIVKFHNSHLVYAITWFSLALMVIGAGVIVWRRERRIR</sequence>
<name>I8HX96_9GAMM</name>
<keyword evidence="4 6" id="KW-1133">Transmembrane helix</keyword>
<dbReference type="EMBL" id="AKGD01000004">
    <property type="protein sequence ID" value="EIT67971.1"/>
    <property type="molecule type" value="Genomic_DNA"/>
</dbReference>
<evidence type="ECO:0000313" key="8">
    <source>
        <dbReference type="Proteomes" id="UP000003704"/>
    </source>
</evidence>
<comment type="caution">
    <text evidence="7">The sequence shown here is derived from an EMBL/GenBank/DDBJ whole genome shotgun (WGS) entry which is preliminary data.</text>
</comment>